<evidence type="ECO:0000256" key="1">
    <source>
        <dbReference type="ARBA" id="ARBA00006382"/>
    </source>
</evidence>
<dbReference type="OrthoDB" id="9803297at2"/>
<evidence type="ECO:0000313" key="5">
    <source>
        <dbReference type="EMBL" id="TMM56314.1"/>
    </source>
</evidence>
<dbReference type="RefSeq" id="WP_138659180.1">
    <property type="nucleotide sequence ID" value="NZ_VATY01000003.1"/>
</dbReference>
<comment type="similarity">
    <text evidence="1 3">Belongs to the Glu/Leu/Phe/Val dehydrogenases family.</text>
</comment>
<dbReference type="AlphaFoldDB" id="A0A5S3PPC9"/>
<protein>
    <submittedName>
        <fullName evidence="5">Amino acid dehydrogenase</fullName>
    </submittedName>
</protein>
<evidence type="ECO:0000313" key="6">
    <source>
        <dbReference type="Proteomes" id="UP000310314"/>
    </source>
</evidence>
<organism evidence="5 6">
    <name type="scientific">Maribacter algarum</name>
    <name type="common">ex Zhang et al. 2020</name>
    <dbReference type="NCBI Taxonomy" id="2578118"/>
    <lineage>
        <taxon>Bacteria</taxon>
        <taxon>Pseudomonadati</taxon>
        <taxon>Bacteroidota</taxon>
        <taxon>Flavobacteriia</taxon>
        <taxon>Flavobacteriales</taxon>
        <taxon>Flavobacteriaceae</taxon>
        <taxon>Maribacter</taxon>
    </lineage>
</organism>
<dbReference type="InterPro" id="IPR006095">
    <property type="entry name" value="Glu/Leu/Phe/Val/Trp_DH"/>
</dbReference>
<dbReference type="SMART" id="SM00839">
    <property type="entry name" value="ELFV_dehydrog"/>
    <property type="match status" value="1"/>
</dbReference>
<dbReference type="Pfam" id="PF00208">
    <property type="entry name" value="ELFV_dehydrog"/>
    <property type="match status" value="1"/>
</dbReference>
<dbReference type="SUPFAM" id="SSF51735">
    <property type="entry name" value="NAD(P)-binding Rossmann-fold domains"/>
    <property type="match status" value="1"/>
</dbReference>
<dbReference type="InterPro" id="IPR036291">
    <property type="entry name" value="NAD(P)-bd_dom_sf"/>
</dbReference>
<dbReference type="SUPFAM" id="SSF53223">
    <property type="entry name" value="Aminoacid dehydrogenase-like, N-terminal domain"/>
    <property type="match status" value="1"/>
</dbReference>
<feature type="domain" description="Glutamate/phenylalanine/leucine/valine/L-tryptophan dehydrogenase C-terminal" evidence="4">
    <location>
        <begin position="181"/>
        <end position="409"/>
    </location>
</feature>
<evidence type="ECO:0000256" key="2">
    <source>
        <dbReference type="ARBA" id="ARBA00023002"/>
    </source>
</evidence>
<dbReference type="PANTHER" id="PTHR11606">
    <property type="entry name" value="GLUTAMATE DEHYDROGENASE"/>
    <property type="match status" value="1"/>
</dbReference>
<keyword evidence="6" id="KW-1185">Reference proteome</keyword>
<dbReference type="EMBL" id="VATY01000003">
    <property type="protein sequence ID" value="TMM56314.1"/>
    <property type="molecule type" value="Genomic_DNA"/>
</dbReference>
<dbReference type="GO" id="GO:0006538">
    <property type="term" value="P:L-glutamate catabolic process"/>
    <property type="evidence" value="ECO:0007669"/>
    <property type="project" value="TreeGrafter"/>
</dbReference>
<dbReference type="GO" id="GO:0004352">
    <property type="term" value="F:glutamate dehydrogenase (NAD+) activity"/>
    <property type="evidence" value="ECO:0007669"/>
    <property type="project" value="TreeGrafter"/>
</dbReference>
<dbReference type="Proteomes" id="UP000310314">
    <property type="component" value="Unassembled WGS sequence"/>
</dbReference>
<accession>A0A5S3PPC9</accession>
<evidence type="ECO:0000259" key="4">
    <source>
        <dbReference type="SMART" id="SM00839"/>
    </source>
</evidence>
<name>A0A5S3PPC9_9FLAO</name>
<dbReference type="Gene3D" id="3.40.50.720">
    <property type="entry name" value="NAD(P)-binding Rossmann-like Domain"/>
    <property type="match status" value="1"/>
</dbReference>
<dbReference type="InterPro" id="IPR006096">
    <property type="entry name" value="Glu/Leu/Phe/Val/Trp_DH_C"/>
</dbReference>
<keyword evidence="2 3" id="KW-0560">Oxidoreductase</keyword>
<dbReference type="InterPro" id="IPR006097">
    <property type="entry name" value="Glu/Leu/Phe/Val/Trp_DH_dimer"/>
</dbReference>
<proteinExistence type="inferred from homology"/>
<dbReference type="PRINTS" id="PR00082">
    <property type="entry name" value="GLFDHDRGNASE"/>
</dbReference>
<dbReference type="Gene3D" id="3.40.50.10860">
    <property type="entry name" value="Leucine Dehydrogenase, chain A, domain 1"/>
    <property type="match status" value="1"/>
</dbReference>
<evidence type="ECO:0000256" key="3">
    <source>
        <dbReference type="RuleBase" id="RU004417"/>
    </source>
</evidence>
<dbReference type="PANTHER" id="PTHR11606:SF13">
    <property type="entry name" value="GLUTAMATE DEHYDROGENASE 1, MITOCHONDRIAL"/>
    <property type="match status" value="1"/>
</dbReference>
<dbReference type="InterPro" id="IPR046346">
    <property type="entry name" value="Aminoacid_DH-like_N_sf"/>
</dbReference>
<gene>
    <name evidence="5" type="ORF">FEE95_17015</name>
</gene>
<sequence length="410" mass="45318">MKELLKAYENKQPEIVFNWKDPETEAEGWTVINSLRGGAAGGGTRMREGLDMNEVLSLAKTMEVKFTVSGPPIGGAKSGINFNPNDPRKKGVLERWYRAVAPLLKNYYGTGGDLNVDEIHEVIPITEDAGVWHPQEGVFNGHFKPTEADKINRIGQLRMGVIKAIETDKFSPGVGRKYTIADMITGYGVAEAVRHFYDIYGGNVVGKKAVIQGFGNVGSAAAYYLAQMGAKVVGIIDRAGGVINEDGFNFEEIQRFFLNKKGNSLMADANQLIPFEQINERIWNLPTEIFVPCAASRLITKEQITQMIDTGLEVISCGANVPFADKEIFFGPIMEYTDGRVSLIPDFVSNCGMARVFAYFMEKRVGIDDELIFKDTSDTIRKAILNIFKQNPSKTNLCSSGFEIALKQLI</sequence>
<comment type="caution">
    <text evidence="5">The sequence shown here is derived from an EMBL/GenBank/DDBJ whole genome shotgun (WGS) entry which is preliminary data.</text>
</comment>
<dbReference type="Pfam" id="PF02812">
    <property type="entry name" value="ELFV_dehydrog_N"/>
    <property type="match status" value="1"/>
</dbReference>
<reference evidence="5 6" key="1">
    <citation type="submission" date="2019-05" db="EMBL/GenBank/DDBJ databases">
        <authorList>
            <person name="Zhang J.-Y."/>
            <person name="Feg X."/>
            <person name="Du Z.-J."/>
        </authorList>
    </citation>
    <scope>NUCLEOTIDE SEQUENCE [LARGE SCALE GENOMIC DNA]</scope>
    <source>
        <strain evidence="5 6">RZ26</strain>
    </source>
</reference>